<proteinExistence type="predicted"/>
<organism evidence="1">
    <name type="scientific">Chaetoceros debilis</name>
    <dbReference type="NCBI Taxonomy" id="122233"/>
    <lineage>
        <taxon>Eukaryota</taxon>
        <taxon>Sar</taxon>
        <taxon>Stramenopiles</taxon>
        <taxon>Ochrophyta</taxon>
        <taxon>Bacillariophyta</taxon>
        <taxon>Coscinodiscophyceae</taxon>
        <taxon>Chaetocerotophycidae</taxon>
        <taxon>Chaetocerotales</taxon>
        <taxon>Chaetocerotaceae</taxon>
        <taxon>Chaetoceros</taxon>
    </lineage>
</organism>
<accession>A0A7S3VDA7</accession>
<dbReference type="EMBL" id="HBIO01021702">
    <property type="protein sequence ID" value="CAE0471873.1"/>
    <property type="molecule type" value="Transcribed_RNA"/>
</dbReference>
<reference evidence="1" key="1">
    <citation type="submission" date="2021-01" db="EMBL/GenBank/DDBJ databases">
        <authorList>
            <person name="Corre E."/>
            <person name="Pelletier E."/>
            <person name="Niang G."/>
            <person name="Scheremetjew M."/>
            <person name="Finn R."/>
            <person name="Kale V."/>
            <person name="Holt S."/>
            <person name="Cochrane G."/>
            <person name="Meng A."/>
            <person name="Brown T."/>
            <person name="Cohen L."/>
        </authorList>
    </citation>
    <scope>NUCLEOTIDE SEQUENCE</scope>
    <source>
        <strain evidence="1">MM31A-1</strain>
    </source>
</reference>
<evidence type="ECO:0000313" key="1">
    <source>
        <dbReference type="EMBL" id="CAE0471873.1"/>
    </source>
</evidence>
<name>A0A7S3VDA7_9STRA</name>
<sequence length="167" mass="19182">MMFDGIRFCIFLDGWDMLQPQQKEQTPTHEDQDQNQDRGYADIIDLPSLHMFRRGCNDGQILFQRYGGRIDKRNSNDNNTNTNTNTNKVNSFNFSKYGAHDLKSHASTLFRKTDDILGENAFYSSDEEVVMLEYIGNGKVQLKLCNGDGKHHCVDHSTVDIDEILNL</sequence>
<gene>
    <name evidence="1" type="ORF">CDEB00056_LOCUS16726</name>
</gene>
<dbReference type="AlphaFoldDB" id="A0A7S3VDA7"/>
<protein>
    <submittedName>
        <fullName evidence="1">Uncharacterized protein</fullName>
    </submittedName>
</protein>